<accession>A0A136JG12</accession>
<dbReference type="InParanoid" id="A0A136JG12"/>
<proteinExistence type="predicted"/>
<name>A0A136JG12_9PEZI</name>
<evidence type="ECO:0000256" key="1">
    <source>
        <dbReference type="SAM" id="SignalP"/>
    </source>
</evidence>
<feature type="chain" id="PRO_5007293803" description="Secreted protein" evidence="1">
    <location>
        <begin position="29"/>
        <end position="99"/>
    </location>
</feature>
<dbReference type="Proteomes" id="UP000070501">
    <property type="component" value="Unassembled WGS sequence"/>
</dbReference>
<gene>
    <name evidence="2" type="ORF">Micbo1qcDRAFT_158304</name>
</gene>
<keyword evidence="3" id="KW-1185">Reference proteome</keyword>
<evidence type="ECO:0008006" key="4">
    <source>
        <dbReference type="Google" id="ProtNLM"/>
    </source>
</evidence>
<protein>
    <recommendedName>
        <fullName evidence="4">Secreted protein</fullName>
    </recommendedName>
</protein>
<evidence type="ECO:0000313" key="2">
    <source>
        <dbReference type="EMBL" id="KXJ96105.1"/>
    </source>
</evidence>
<evidence type="ECO:0000313" key="3">
    <source>
        <dbReference type="Proteomes" id="UP000070501"/>
    </source>
</evidence>
<sequence length="99" mass="11255">MVSVESMLIFLMVLLLLLLLFCFPRCACLRTVSSPGRSTIYRFFFTKTPLKPKQDILPEDHVRRTDPNKKSFYRKESARISSKVLEGLGSGGLHGLGFF</sequence>
<dbReference type="AlphaFoldDB" id="A0A136JG12"/>
<feature type="signal peptide" evidence="1">
    <location>
        <begin position="1"/>
        <end position="28"/>
    </location>
</feature>
<reference evidence="3" key="1">
    <citation type="submission" date="2016-02" db="EMBL/GenBank/DDBJ databases">
        <title>Draft genome sequence of Microdochium bolleyi, a fungal endophyte of beachgrass.</title>
        <authorList>
            <consortium name="DOE Joint Genome Institute"/>
            <person name="David A.S."/>
            <person name="May G."/>
            <person name="Haridas S."/>
            <person name="Lim J."/>
            <person name="Wang M."/>
            <person name="Labutti K."/>
            <person name="Lipzen A."/>
            <person name="Barry K."/>
            <person name="Grigoriev I.V."/>
        </authorList>
    </citation>
    <scope>NUCLEOTIDE SEQUENCE [LARGE SCALE GENOMIC DNA]</scope>
    <source>
        <strain evidence="3">J235TASD1</strain>
    </source>
</reference>
<feature type="non-terminal residue" evidence="2">
    <location>
        <position position="99"/>
    </location>
</feature>
<dbReference type="EMBL" id="KQ964246">
    <property type="protein sequence ID" value="KXJ96105.1"/>
    <property type="molecule type" value="Genomic_DNA"/>
</dbReference>
<keyword evidence="1" id="KW-0732">Signal</keyword>
<organism evidence="2 3">
    <name type="scientific">Microdochium bolleyi</name>
    <dbReference type="NCBI Taxonomy" id="196109"/>
    <lineage>
        <taxon>Eukaryota</taxon>
        <taxon>Fungi</taxon>
        <taxon>Dikarya</taxon>
        <taxon>Ascomycota</taxon>
        <taxon>Pezizomycotina</taxon>
        <taxon>Sordariomycetes</taxon>
        <taxon>Xylariomycetidae</taxon>
        <taxon>Xylariales</taxon>
        <taxon>Microdochiaceae</taxon>
        <taxon>Microdochium</taxon>
    </lineage>
</organism>